<evidence type="ECO:0000313" key="2">
    <source>
        <dbReference type="EMBL" id="SFQ17400.1"/>
    </source>
</evidence>
<evidence type="ECO:0000256" key="1">
    <source>
        <dbReference type="SAM" id="MobiDB-lite"/>
    </source>
</evidence>
<dbReference type="Proteomes" id="UP000183769">
    <property type="component" value="Unassembled WGS sequence"/>
</dbReference>
<organism evidence="2 3">
    <name type="scientific">Halolamina pelagica</name>
    <dbReference type="NCBI Taxonomy" id="699431"/>
    <lineage>
        <taxon>Archaea</taxon>
        <taxon>Methanobacteriati</taxon>
        <taxon>Methanobacteriota</taxon>
        <taxon>Stenosarchaea group</taxon>
        <taxon>Halobacteria</taxon>
        <taxon>Halobacteriales</taxon>
        <taxon>Haloferacaceae</taxon>
    </lineage>
</organism>
<name>A0A1I5WCG7_9EURY</name>
<feature type="region of interest" description="Disordered" evidence="1">
    <location>
        <begin position="1"/>
        <end position="35"/>
    </location>
</feature>
<evidence type="ECO:0000313" key="3">
    <source>
        <dbReference type="Proteomes" id="UP000183769"/>
    </source>
</evidence>
<dbReference type="OrthoDB" id="275674at2157"/>
<gene>
    <name evidence="2" type="ORF">SAMN05216277_1278</name>
</gene>
<dbReference type="AlphaFoldDB" id="A0A1I5WCG7"/>
<reference evidence="3" key="1">
    <citation type="submission" date="2016-10" db="EMBL/GenBank/DDBJ databases">
        <authorList>
            <person name="Varghese N."/>
            <person name="Submissions S."/>
        </authorList>
    </citation>
    <scope>NUCLEOTIDE SEQUENCE [LARGE SCALE GENOMIC DNA]</scope>
    <source>
        <strain evidence="3">CGMCC 1.10329</strain>
    </source>
</reference>
<dbReference type="EMBL" id="FOXI01000027">
    <property type="protein sequence ID" value="SFQ17400.1"/>
    <property type="molecule type" value="Genomic_DNA"/>
</dbReference>
<dbReference type="RefSeq" id="WP_074880882.1">
    <property type="nucleotide sequence ID" value="NZ_FOXI01000027.1"/>
</dbReference>
<keyword evidence="3" id="KW-1185">Reference proteome</keyword>
<sequence>MTTSESGVVDGSDTGRDAPDYTTVDVPTTKPPEEFTYQERRADLLGQIRDLGHPSMLHQGEAAERYGVSQQQISKDLDRIAESCREHLTQSRDRRALQLDSVVQRAIRGMLADEEWRAAARTAIKYQDFLQDWEDVEQLEGKVAGLREELEESETHLTDVMGADK</sequence>
<proteinExistence type="predicted"/>
<accession>A0A1I5WCG7</accession>
<protein>
    <submittedName>
        <fullName evidence="2">Uncharacterized protein</fullName>
    </submittedName>
</protein>